<feature type="transmembrane region" description="Helical" evidence="7">
    <location>
        <begin position="116"/>
        <end position="138"/>
    </location>
</feature>
<feature type="transmembrane region" description="Helical" evidence="7">
    <location>
        <begin position="228"/>
        <end position="249"/>
    </location>
</feature>
<comment type="similarity">
    <text evidence="5">Belongs to the SAT4 family.</text>
</comment>
<keyword evidence="10" id="KW-1185">Reference proteome</keyword>
<dbReference type="AlphaFoldDB" id="A0A9P9EBI5"/>
<keyword evidence="2 7" id="KW-0812">Transmembrane</keyword>
<dbReference type="OrthoDB" id="444631at2759"/>
<feature type="transmembrane region" description="Helical" evidence="7">
    <location>
        <begin position="77"/>
        <end position="95"/>
    </location>
</feature>
<evidence type="ECO:0000256" key="1">
    <source>
        <dbReference type="ARBA" id="ARBA00004141"/>
    </source>
</evidence>
<evidence type="ECO:0000313" key="9">
    <source>
        <dbReference type="EMBL" id="KAH7135330.1"/>
    </source>
</evidence>
<dbReference type="Pfam" id="PF20684">
    <property type="entry name" value="Fung_rhodopsin"/>
    <property type="match status" value="1"/>
</dbReference>
<evidence type="ECO:0000256" key="4">
    <source>
        <dbReference type="ARBA" id="ARBA00023136"/>
    </source>
</evidence>
<evidence type="ECO:0000256" key="2">
    <source>
        <dbReference type="ARBA" id="ARBA00022692"/>
    </source>
</evidence>
<dbReference type="GO" id="GO:0016020">
    <property type="term" value="C:membrane"/>
    <property type="evidence" value="ECO:0007669"/>
    <property type="project" value="UniProtKB-SubCell"/>
</dbReference>
<organism evidence="9 10">
    <name type="scientific">Dendryphion nanum</name>
    <dbReference type="NCBI Taxonomy" id="256645"/>
    <lineage>
        <taxon>Eukaryota</taxon>
        <taxon>Fungi</taxon>
        <taxon>Dikarya</taxon>
        <taxon>Ascomycota</taxon>
        <taxon>Pezizomycotina</taxon>
        <taxon>Dothideomycetes</taxon>
        <taxon>Pleosporomycetidae</taxon>
        <taxon>Pleosporales</taxon>
        <taxon>Torulaceae</taxon>
        <taxon>Dendryphion</taxon>
    </lineage>
</organism>
<comment type="subcellular location">
    <subcellularLocation>
        <location evidence="1">Membrane</location>
        <topology evidence="1">Multi-pass membrane protein</topology>
    </subcellularLocation>
</comment>
<accession>A0A9P9EBI5</accession>
<feature type="transmembrane region" description="Helical" evidence="7">
    <location>
        <begin position="195"/>
        <end position="216"/>
    </location>
</feature>
<keyword evidence="4 7" id="KW-0472">Membrane</keyword>
<dbReference type="InterPro" id="IPR049326">
    <property type="entry name" value="Rhodopsin_dom_fungi"/>
</dbReference>
<dbReference type="InterPro" id="IPR052337">
    <property type="entry name" value="SAT4-like"/>
</dbReference>
<feature type="transmembrane region" description="Helical" evidence="7">
    <location>
        <begin position="158"/>
        <end position="183"/>
    </location>
</feature>
<gene>
    <name evidence="9" type="ORF">B0J11DRAFT_502156</name>
</gene>
<proteinExistence type="inferred from homology"/>
<keyword evidence="3 7" id="KW-1133">Transmembrane helix</keyword>
<dbReference type="Proteomes" id="UP000700596">
    <property type="component" value="Unassembled WGS sequence"/>
</dbReference>
<dbReference type="EMBL" id="JAGMWT010000002">
    <property type="protein sequence ID" value="KAH7135330.1"/>
    <property type="molecule type" value="Genomic_DNA"/>
</dbReference>
<dbReference type="PANTHER" id="PTHR33048:SF92">
    <property type="entry name" value="INTEGRAL MEMBRANE PROTEIN"/>
    <property type="match status" value="1"/>
</dbReference>
<evidence type="ECO:0000259" key="8">
    <source>
        <dbReference type="Pfam" id="PF20684"/>
    </source>
</evidence>
<dbReference type="PANTHER" id="PTHR33048">
    <property type="entry name" value="PTH11-LIKE INTEGRAL MEMBRANE PROTEIN (AFU_ORTHOLOGUE AFUA_5G11245)"/>
    <property type="match status" value="1"/>
</dbReference>
<comment type="caution">
    <text evidence="9">The sequence shown here is derived from an EMBL/GenBank/DDBJ whole genome shotgun (WGS) entry which is preliminary data.</text>
</comment>
<reference evidence="9" key="1">
    <citation type="journal article" date="2021" name="Nat. Commun.">
        <title>Genetic determinants of endophytism in the Arabidopsis root mycobiome.</title>
        <authorList>
            <person name="Mesny F."/>
            <person name="Miyauchi S."/>
            <person name="Thiergart T."/>
            <person name="Pickel B."/>
            <person name="Atanasova L."/>
            <person name="Karlsson M."/>
            <person name="Huettel B."/>
            <person name="Barry K.W."/>
            <person name="Haridas S."/>
            <person name="Chen C."/>
            <person name="Bauer D."/>
            <person name="Andreopoulos W."/>
            <person name="Pangilinan J."/>
            <person name="LaButti K."/>
            <person name="Riley R."/>
            <person name="Lipzen A."/>
            <person name="Clum A."/>
            <person name="Drula E."/>
            <person name="Henrissat B."/>
            <person name="Kohler A."/>
            <person name="Grigoriev I.V."/>
            <person name="Martin F.M."/>
            <person name="Hacquard S."/>
        </authorList>
    </citation>
    <scope>NUCLEOTIDE SEQUENCE</scope>
    <source>
        <strain evidence="9">MPI-CAGE-CH-0243</strain>
    </source>
</reference>
<feature type="region of interest" description="Disordered" evidence="6">
    <location>
        <begin position="266"/>
        <end position="285"/>
    </location>
</feature>
<evidence type="ECO:0000256" key="6">
    <source>
        <dbReference type="SAM" id="MobiDB-lite"/>
    </source>
</evidence>
<evidence type="ECO:0000313" key="10">
    <source>
        <dbReference type="Proteomes" id="UP000700596"/>
    </source>
</evidence>
<feature type="domain" description="Rhodopsin" evidence="8">
    <location>
        <begin position="15"/>
        <end position="250"/>
    </location>
</feature>
<evidence type="ECO:0000256" key="5">
    <source>
        <dbReference type="ARBA" id="ARBA00038359"/>
    </source>
</evidence>
<protein>
    <recommendedName>
        <fullName evidence="8">Rhodopsin domain-containing protein</fullName>
    </recommendedName>
</protein>
<evidence type="ECO:0000256" key="7">
    <source>
        <dbReference type="SAM" id="Phobius"/>
    </source>
</evidence>
<evidence type="ECO:0000256" key="3">
    <source>
        <dbReference type="ARBA" id="ARBA00022989"/>
    </source>
</evidence>
<name>A0A9P9EBI5_9PLEO</name>
<sequence length="292" mass="33348">MWVSCSVATLFVASRFRIRMSTKGRLMINDYFLVAALPLLLTASGLIQSSFDVLYRVETFDKVSITTTLTSKEASRLVAAIEFLWAAIYCVKFCFLAQFKFYKPPYAYVVIHLTRYYWTSIGICVAAFVFTIIQPIVICFRADNCRHFDLSNTVSWEMAASSIDIVTDLFVISIPLLLIYMAIYSKMRTIINATFKSLSVLTIAIAATRMATQYNISEQRVDYVAMTFWLMVESATALIVASVSSYRVIMIDYLAERARQNQNRWFRSPQRHPETPANPPEDSISELLILVR</sequence>